<dbReference type="RefSeq" id="XP_011095110.1">
    <property type="nucleotide sequence ID" value="XM_011096808.2"/>
</dbReference>
<dbReference type="FunCoup" id="A0A6I9U723">
    <property type="interactions" value="199"/>
</dbReference>
<sequence length="566" mass="62786">MEMASGCSEILEPHPLDSGLQAEPAGGRAEIDTSAPFESVKEAASRFGGMGFWKPISHKPSENASEHDGESFDVVKVEEQAAQLERDLITKERETLDVLKELEATKNIVEELKLKLQKEASEINAALTANAHIYVNSVAEVPEEGERNSDNNGFGGLDLCPSAAPGLILLELKQAKLNLTRTTNDLADIRATVDLYNKKIEKERASLEKTRVRLSSNTTKISSLEEELNQSKQKLELVKGAEVQDSSSDPLNITRELHKLSSETEQFKQVGEAARLEVQRAMSEIEQTKTRIRTAEIRLRAAKKMKEAARASEAVALAEIKALSNSENKSSASQCENITLTFDEYSSLISKAREAELACKGRVEDATLQIDEANLSKTEILKKVEEATEEVKISKKALEEALSRVEAANKGKLAVEEALRVWRSEHGHKRRSIHNSTKFKNPHPSIHRKESRLLDVNGLNLGNEELKPVLRPTLSIGQILSRKLLLTEEYENGMQTEKSMGKRKVSLGQMLTKPNADPHPGKKSGKENNELPAKRKKFGFARISLLVTKQSKKKKKQTANSMCRST</sequence>
<evidence type="ECO:0000256" key="4">
    <source>
        <dbReference type="SAM" id="MobiDB-lite"/>
    </source>
</evidence>
<dbReference type="OrthoDB" id="649232at2759"/>
<feature type="region of interest" description="Disordered" evidence="4">
    <location>
        <begin position="510"/>
        <end position="537"/>
    </location>
</feature>
<dbReference type="Pfam" id="PF05701">
    <property type="entry name" value="WEMBL"/>
    <property type="match status" value="2"/>
</dbReference>
<accession>A0A6I9U723</accession>
<keyword evidence="2 3" id="KW-0175">Coiled coil</keyword>
<dbReference type="InParanoid" id="A0A6I9U723"/>
<feature type="coiled-coil region" evidence="3">
    <location>
        <begin position="370"/>
        <end position="404"/>
    </location>
</feature>
<dbReference type="PANTHER" id="PTHR32054">
    <property type="entry name" value="HEAVY CHAIN, PUTATIVE, EXPRESSED-RELATED-RELATED"/>
    <property type="match status" value="1"/>
</dbReference>
<dbReference type="KEGG" id="sind:105174642"/>
<evidence type="ECO:0000313" key="5">
    <source>
        <dbReference type="Proteomes" id="UP000504604"/>
    </source>
</evidence>
<dbReference type="Proteomes" id="UP000504604">
    <property type="component" value="Linkage group LG11"/>
</dbReference>
<feature type="region of interest" description="Disordered" evidence="4">
    <location>
        <begin position="1"/>
        <end position="35"/>
    </location>
</feature>
<keyword evidence="5" id="KW-1185">Reference proteome</keyword>
<evidence type="ECO:0000256" key="2">
    <source>
        <dbReference type="ARBA" id="ARBA00023054"/>
    </source>
</evidence>
<feature type="compositionally biased region" description="Basic and acidic residues" evidence="4">
    <location>
        <begin position="524"/>
        <end position="533"/>
    </location>
</feature>
<name>A0A6I9U723_SESIN</name>
<organism evidence="5 6">
    <name type="scientific">Sesamum indicum</name>
    <name type="common">Oriental sesame</name>
    <name type="synonym">Sesamum orientale</name>
    <dbReference type="NCBI Taxonomy" id="4182"/>
    <lineage>
        <taxon>Eukaryota</taxon>
        <taxon>Viridiplantae</taxon>
        <taxon>Streptophyta</taxon>
        <taxon>Embryophyta</taxon>
        <taxon>Tracheophyta</taxon>
        <taxon>Spermatophyta</taxon>
        <taxon>Magnoliopsida</taxon>
        <taxon>eudicotyledons</taxon>
        <taxon>Gunneridae</taxon>
        <taxon>Pentapetalae</taxon>
        <taxon>asterids</taxon>
        <taxon>lamiids</taxon>
        <taxon>Lamiales</taxon>
        <taxon>Pedaliaceae</taxon>
        <taxon>Sesamum</taxon>
    </lineage>
</organism>
<dbReference type="GO" id="GO:0009904">
    <property type="term" value="P:chloroplast accumulation movement"/>
    <property type="evidence" value="ECO:0007669"/>
    <property type="project" value="TreeGrafter"/>
</dbReference>
<comment type="similarity">
    <text evidence="1">Belongs to the WEB family.</text>
</comment>
<dbReference type="GO" id="GO:0009903">
    <property type="term" value="P:chloroplast avoidance movement"/>
    <property type="evidence" value="ECO:0007669"/>
    <property type="project" value="TreeGrafter"/>
</dbReference>
<feature type="coiled-coil region" evidence="3">
    <location>
        <begin position="172"/>
        <end position="241"/>
    </location>
</feature>
<evidence type="ECO:0000313" key="6">
    <source>
        <dbReference type="RefSeq" id="XP_011095110.1"/>
    </source>
</evidence>
<dbReference type="GeneID" id="105174642"/>
<dbReference type="AlphaFoldDB" id="A0A6I9U723"/>
<proteinExistence type="inferred from homology"/>
<gene>
    <name evidence="6" type="primary">LOC105174642</name>
</gene>
<reference evidence="6" key="1">
    <citation type="submission" date="2025-08" db="UniProtKB">
        <authorList>
            <consortium name="RefSeq"/>
        </authorList>
    </citation>
    <scope>IDENTIFICATION</scope>
</reference>
<feature type="coiled-coil region" evidence="3">
    <location>
        <begin position="74"/>
        <end position="129"/>
    </location>
</feature>
<dbReference type="Gramene" id="SIN_1011008.t">
    <property type="protein sequence ID" value="SIN_1011008.t"/>
    <property type="gene ID" value="SIN_1011008"/>
</dbReference>
<protein>
    <submittedName>
        <fullName evidence="6">WEB family protein At2g38370</fullName>
    </submittedName>
</protein>
<evidence type="ECO:0000256" key="3">
    <source>
        <dbReference type="SAM" id="Coils"/>
    </source>
</evidence>
<dbReference type="GO" id="GO:0005829">
    <property type="term" value="C:cytosol"/>
    <property type="evidence" value="ECO:0007669"/>
    <property type="project" value="TreeGrafter"/>
</dbReference>
<evidence type="ECO:0000256" key="1">
    <source>
        <dbReference type="ARBA" id="ARBA00005485"/>
    </source>
</evidence>
<feature type="region of interest" description="Disordered" evidence="4">
    <location>
        <begin position="427"/>
        <end position="446"/>
    </location>
</feature>
<dbReference type="PANTHER" id="PTHR32054:SF4">
    <property type="entry name" value="OS07G0677900 PROTEIN"/>
    <property type="match status" value="1"/>
</dbReference>
<feature type="coiled-coil region" evidence="3">
    <location>
        <begin position="278"/>
        <end position="312"/>
    </location>
</feature>
<dbReference type="InterPro" id="IPR008545">
    <property type="entry name" value="Web"/>
</dbReference>